<dbReference type="SFLD" id="SFLDS00003">
    <property type="entry name" value="Haloacid_Dehalogenase"/>
    <property type="match status" value="1"/>
</dbReference>
<dbReference type="NCBIfam" id="TIGR02247">
    <property type="entry name" value="HAD-1A3-hyp"/>
    <property type="match status" value="1"/>
</dbReference>
<evidence type="ECO:0000256" key="1">
    <source>
        <dbReference type="ARBA" id="ARBA00001974"/>
    </source>
</evidence>
<evidence type="ECO:0000256" key="6">
    <source>
        <dbReference type="ARBA" id="ARBA00023002"/>
    </source>
</evidence>
<dbReference type="Proteomes" id="UP000887566">
    <property type="component" value="Unplaced"/>
</dbReference>
<sequence length="1008" mass="112015">MATESSSAAQRRPFKAVIFDMGGVLLPYPAVLWAKFEQTLGLKAGSVGHTLLSDDVIKHFEKLERGETTLEEFEPLYSEFYRKHHDHASPETLGIISKGLFESGRFTQINPLFLEAIHCIRAEGLKVALLTNNFWRDSAQSLSTHPLDASLFDTVIESCRVGMRKPDANIYNLALSKLNVAANEAVFLDDLGVNLKSAKALGIHTIQVKDPAKAVSELQAALGFPLKGYIPGTTSVPKALDLPREKLADFICQKLPVTGDRKDIALRKFAHGQSNPTYYVRVGDSEFVLRKKPPGKLLPSAHMVDREYHVMNAVRSHGVPVPQMFLYCDDLSVLDTPFYLMEFVRGRVFTRVELPGMSPKERSAIYNEMNRVLAAIHSVDISAAGLDSYGKKGGYMKRNLTRWITQYEASKTKSVPSLDKLATWLPNHLPEQEDCTLVHGDFRLDNLIFHPTEPRVLAVLDWEISTLGDPLTDLATCLFSHFKGRDPPPIVGLLPLIDQLEQMGIPTVRQFVERYCRLMGKGPISDELLTFYVAFVCFRFAAIVQGVYKRYLGGQASSSQAHLLESAPELIANIGWKLIEGNSAQNPTMSAAQSKKQFGLFPTVPEALPAKARDYYDRVKDFIEKEILPIEEQLLEYAQGKDQWTPNPAIETLKAKAKSQGLWNLFIPSSVDPEHKYGAGLNNVEYAHMCEQMGRSIFAPEVFNCNAPDTGNMEVFLKYGSAEQKRRWLQPLLDGEIRSCFAMTEPAVASSDATNIQASIRRDGDHLVLNGRKWFTSNAADPRTKICIFMGKTDVNAARHRQQSMVAVPMDTPGVKIIRPLPVLGVLDAPGGHCEVLFTDVRVPVDCLILGEGRGFEIAQGRLGPGRIHHCMRLLGHCERALGLMKQRALNRVAFGKRLAEFGTVRAEVAQSRIEIEQARLLVLKAAHMIDVAGAKGAALEIAMIKVIVPNVTFRVVDRAIQVHGAMGLTMDTPLANMLIWARSLRFADGPDEVHIEAIAKHEFKSRL</sequence>
<dbReference type="InterPro" id="IPR006091">
    <property type="entry name" value="Acyl-CoA_Oxase/DH_mid-dom"/>
</dbReference>
<evidence type="ECO:0000256" key="2">
    <source>
        <dbReference type="ARBA" id="ARBA00009347"/>
    </source>
</evidence>
<dbReference type="InterPro" id="IPR009075">
    <property type="entry name" value="AcylCo_DH/oxidase_C"/>
</dbReference>
<dbReference type="SFLD" id="SFLDG01129">
    <property type="entry name" value="C1.5:_HAD__Beta-PGM__Phosphata"/>
    <property type="match status" value="1"/>
</dbReference>
<dbReference type="Pfam" id="PF02771">
    <property type="entry name" value="Acyl-CoA_dh_N"/>
    <property type="match status" value="1"/>
</dbReference>
<dbReference type="InterPro" id="IPR011009">
    <property type="entry name" value="Kinase-like_dom_sf"/>
</dbReference>
<name>A0A914UWY5_9BILA</name>
<keyword evidence="4" id="KW-0274">FAD</keyword>
<dbReference type="Gene3D" id="3.40.50.1000">
    <property type="entry name" value="HAD superfamily/HAD-like"/>
    <property type="match status" value="1"/>
</dbReference>
<dbReference type="InterPro" id="IPR046373">
    <property type="entry name" value="Acyl-CoA_Oxase/DH_mid-dom_sf"/>
</dbReference>
<dbReference type="PRINTS" id="PR00413">
    <property type="entry name" value="HADHALOGNASE"/>
</dbReference>
<dbReference type="SUPFAM" id="SSF56645">
    <property type="entry name" value="Acyl-CoA dehydrogenase NM domain-like"/>
    <property type="match status" value="1"/>
</dbReference>
<dbReference type="InterPro" id="IPR041726">
    <property type="entry name" value="ACAD10_11_N"/>
</dbReference>
<keyword evidence="6" id="KW-0560">Oxidoreductase</keyword>
<dbReference type="PANTHER" id="PTHR47829">
    <property type="entry name" value="HYDROLASE, PUTATIVE (AFU_ORTHOLOGUE AFUA_1G12880)-RELATED"/>
    <property type="match status" value="1"/>
</dbReference>
<feature type="domain" description="Acyl-CoA dehydrogenase/oxidase C-terminal" evidence="7">
    <location>
        <begin position="853"/>
        <end position="1002"/>
    </location>
</feature>
<dbReference type="CDD" id="cd05154">
    <property type="entry name" value="ACAD10_11_N-like"/>
    <property type="match status" value="1"/>
</dbReference>
<evidence type="ECO:0000259" key="10">
    <source>
        <dbReference type="Pfam" id="PF02771"/>
    </source>
</evidence>
<evidence type="ECO:0000256" key="5">
    <source>
        <dbReference type="ARBA" id="ARBA00022990"/>
    </source>
</evidence>
<keyword evidence="3" id="KW-0285">Flavoprotein</keyword>
<dbReference type="InterPro" id="IPR006439">
    <property type="entry name" value="HAD-SF_hydro_IA"/>
</dbReference>
<dbReference type="InterPro" id="IPR023198">
    <property type="entry name" value="PGP-like_dom2"/>
</dbReference>
<feature type="domain" description="Aminoglycoside phosphotransferase" evidence="8">
    <location>
        <begin position="266"/>
        <end position="490"/>
    </location>
</feature>
<protein>
    <submittedName>
        <fullName evidence="12">Acyl-CoA dehydrogenase family member 10</fullName>
    </submittedName>
</protein>
<feature type="domain" description="Acyl-CoA dehydrogenase/oxidase N-terminal" evidence="10">
    <location>
        <begin position="613"/>
        <end position="736"/>
    </location>
</feature>
<dbReference type="PANTHER" id="PTHR47829:SF3">
    <property type="entry name" value="AMINOGLYCOSIDE PHOSPHOTRANSFERASE DOMAIN-CONTAINING PROTEIN"/>
    <property type="match status" value="1"/>
</dbReference>
<dbReference type="Gene3D" id="3.30.200.20">
    <property type="entry name" value="Phosphorylase Kinase, domain 1"/>
    <property type="match status" value="1"/>
</dbReference>
<dbReference type="FunFam" id="2.40.110.10:FF:000002">
    <property type="entry name" value="Acyl-CoA dehydrogenase fadE12"/>
    <property type="match status" value="1"/>
</dbReference>
<dbReference type="InterPro" id="IPR002575">
    <property type="entry name" value="Aminoglycoside_PTrfase"/>
</dbReference>
<dbReference type="Gene3D" id="1.10.540.10">
    <property type="entry name" value="Acyl-CoA dehydrogenase/oxidase, N-terminal domain"/>
    <property type="match status" value="1"/>
</dbReference>
<dbReference type="SUPFAM" id="SSF47203">
    <property type="entry name" value="Acyl-CoA dehydrogenase C-terminal domain-like"/>
    <property type="match status" value="1"/>
</dbReference>
<evidence type="ECO:0000259" key="9">
    <source>
        <dbReference type="Pfam" id="PF02770"/>
    </source>
</evidence>
<dbReference type="CDD" id="cd02603">
    <property type="entry name" value="HAD_sEH-N_like"/>
    <property type="match status" value="1"/>
</dbReference>
<dbReference type="Pfam" id="PF01636">
    <property type="entry name" value="APH"/>
    <property type="match status" value="1"/>
</dbReference>
<dbReference type="InterPro" id="IPR037069">
    <property type="entry name" value="AcylCoA_DH/ox_N_sf"/>
</dbReference>
<accession>A0A914UWY5</accession>
<dbReference type="InterPro" id="IPR023214">
    <property type="entry name" value="HAD_sf"/>
</dbReference>
<evidence type="ECO:0000313" key="11">
    <source>
        <dbReference type="Proteomes" id="UP000887566"/>
    </source>
</evidence>
<keyword evidence="5" id="KW-0007">Acetylation</keyword>
<dbReference type="GO" id="GO:0016627">
    <property type="term" value="F:oxidoreductase activity, acting on the CH-CH group of donors"/>
    <property type="evidence" value="ECO:0007669"/>
    <property type="project" value="InterPro"/>
</dbReference>
<feature type="domain" description="Acyl-CoA oxidase/dehydrogenase middle" evidence="9">
    <location>
        <begin position="740"/>
        <end position="841"/>
    </location>
</feature>
<comment type="cofactor">
    <cofactor evidence="1">
        <name>FAD</name>
        <dbReference type="ChEBI" id="CHEBI:57692"/>
    </cofactor>
</comment>
<dbReference type="Pfam" id="PF02770">
    <property type="entry name" value="Acyl-CoA_dh_M"/>
    <property type="match status" value="1"/>
</dbReference>
<comment type="similarity">
    <text evidence="2">Belongs to the acyl-CoA dehydrogenase family.</text>
</comment>
<dbReference type="Gene3D" id="2.40.110.10">
    <property type="entry name" value="Butyryl-CoA Dehydrogenase, subunit A, domain 2"/>
    <property type="match status" value="1"/>
</dbReference>
<evidence type="ECO:0000313" key="12">
    <source>
        <dbReference type="WBParaSite" id="PSAMB.scaffold132size74629.g2706.t1"/>
    </source>
</evidence>
<proteinExistence type="inferred from homology"/>
<dbReference type="InterPro" id="IPR011945">
    <property type="entry name" value="HAD-SF_ppase_IA/epoxid_hydro_N"/>
</dbReference>
<evidence type="ECO:0000259" key="8">
    <source>
        <dbReference type="Pfam" id="PF01636"/>
    </source>
</evidence>
<dbReference type="InterPro" id="IPR009100">
    <property type="entry name" value="AcylCoA_DH/oxidase_NM_dom_sf"/>
</dbReference>
<reference evidence="12" key="1">
    <citation type="submission" date="2022-11" db="UniProtKB">
        <authorList>
            <consortium name="WormBaseParasite"/>
        </authorList>
    </citation>
    <scope>IDENTIFICATION</scope>
</reference>
<dbReference type="Gene3D" id="3.90.1200.10">
    <property type="match status" value="1"/>
</dbReference>
<dbReference type="Gene3D" id="1.10.150.240">
    <property type="entry name" value="Putative phosphatase, domain 2"/>
    <property type="match status" value="1"/>
</dbReference>
<dbReference type="InterPro" id="IPR036250">
    <property type="entry name" value="AcylCo_DH-like_C"/>
</dbReference>
<dbReference type="InterPro" id="IPR036412">
    <property type="entry name" value="HAD-like_sf"/>
</dbReference>
<dbReference type="GO" id="GO:0050660">
    <property type="term" value="F:flavin adenine dinucleotide binding"/>
    <property type="evidence" value="ECO:0007669"/>
    <property type="project" value="InterPro"/>
</dbReference>
<dbReference type="InterPro" id="IPR052898">
    <property type="entry name" value="ACAD10-like"/>
</dbReference>
<dbReference type="WBParaSite" id="PSAMB.scaffold132size74629.g2706.t1">
    <property type="protein sequence ID" value="PSAMB.scaffold132size74629.g2706.t1"/>
    <property type="gene ID" value="PSAMB.scaffold132size74629.g2706"/>
</dbReference>
<dbReference type="SUPFAM" id="SSF56784">
    <property type="entry name" value="HAD-like"/>
    <property type="match status" value="1"/>
</dbReference>
<dbReference type="SUPFAM" id="SSF56112">
    <property type="entry name" value="Protein kinase-like (PK-like)"/>
    <property type="match status" value="1"/>
</dbReference>
<keyword evidence="11" id="KW-1185">Reference proteome</keyword>
<evidence type="ECO:0000256" key="3">
    <source>
        <dbReference type="ARBA" id="ARBA00022630"/>
    </source>
</evidence>
<evidence type="ECO:0000256" key="4">
    <source>
        <dbReference type="ARBA" id="ARBA00022827"/>
    </source>
</evidence>
<dbReference type="Pfam" id="PF00441">
    <property type="entry name" value="Acyl-CoA_dh_1"/>
    <property type="match status" value="1"/>
</dbReference>
<dbReference type="NCBIfam" id="TIGR01509">
    <property type="entry name" value="HAD-SF-IA-v3"/>
    <property type="match status" value="1"/>
</dbReference>
<dbReference type="Pfam" id="PF00702">
    <property type="entry name" value="Hydrolase"/>
    <property type="match status" value="1"/>
</dbReference>
<dbReference type="Gene3D" id="1.20.140.10">
    <property type="entry name" value="Butyryl-CoA Dehydrogenase, subunit A, domain 3"/>
    <property type="match status" value="1"/>
</dbReference>
<dbReference type="InterPro" id="IPR013786">
    <property type="entry name" value="AcylCoA_DH/ox_N"/>
</dbReference>
<organism evidence="11 12">
    <name type="scientific">Plectus sambesii</name>
    <dbReference type="NCBI Taxonomy" id="2011161"/>
    <lineage>
        <taxon>Eukaryota</taxon>
        <taxon>Metazoa</taxon>
        <taxon>Ecdysozoa</taxon>
        <taxon>Nematoda</taxon>
        <taxon>Chromadorea</taxon>
        <taxon>Plectida</taxon>
        <taxon>Plectina</taxon>
        <taxon>Plectoidea</taxon>
        <taxon>Plectidae</taxon>
        <taxon>Plectus</taxon>
    </lineage>
</organism>
<evidence type="ECO:0000259" key="7">
    <source>
        <dbReference type="Pfam" id="PF00441"/>
    </source>
</evidence>
<dbReference type="AlphaFoldDB" id="A0A914UWY5"/>